<keyword evidence="3" id="KW-1185">Reference proteome</keyword>
<reference evidence="2" key="1">
    <citation type="submission" date="2025-08" db="UniProtKB">
        <authorList>
            <consortium name="Ensembl"/>
        </authorList>
    </citation>
    <scope>IDENTIFICATION</scope>
</reference>
<proteinExistence type="predicted"/>
<organism evidence="2 3">
    <name type="scientific">Gadus morhua</name>
    <name type="common">Atlantic cod</name>
    <dbReference type="NCBI Taxonomy" id="8049"/>
    <lineage>
        <taxon>Eukaryota</taxon>
        <taxon>Metazoa</taxon>
        <taxon>Chordata</taxon>
        <taxon>Craniata</taxon>
        <taxon>Vertebrata</taxon>
        <taxon>Euteleostomi</taxon>
        <taxon>Actinopterygii</taxon>
        <taxon>Neopterygii</taxon>
        <taxon>Teleostei</taxon>
        <taxon>Neoteleostei</taxon>
        <taxon>Acanthomorphata</taxon>
        <taxon>Zeiogadaria</taxon>
        <taxon>Gadariae</taxon>
        <taxon>Gadiformes</taxon>
        <taxon>Gadoidei</taxon>
        <taxon>Gadidae</taxon>
        <taxon>Gadus</taxon>
    </lineage>
</organism>
<dbReference type="GeneTree" id="ENSGT00390000013087"/>
<sequence>MSEPSVDEKNTTAKSYIEFRVQLKRKDIQDLLGEIDQLETKKLRNVKLLQQLKSEQDNQMRLLLKQVKEQEKKLAQKELAHLKQLEQDKDAALSKKAEVEDVQRRLSDVEREVLERLAQCQELRDYRDRGVHQHQAQITQLEEEHERMQLDAATAAEHIKSQLSLTLRIIEMGTAQAIKDNRLAEEMKNNELNMDESQRAAHRDNEWLREKVSAYREEVSALELSVQGMEEENVGHCDWLFDQRLKRLSISRQYTTRPGSKPGSDLRESTILNPTSAVAGCGAAAASDRLEGDEIDSSCIGSATPDQLRPRHNLSVGELQQRLLTVVGQTAPLHLPPTEDHRWDGGMTYSSTEVASKPLTIRQL</sequence>
<dbReference type="OrthoDB" id="10005859at2759"/>
<dbReference type="OMA" id="DMRIQIS"/>
<accession>A0A8C5CB45</accession>
<evidence type="ECO:0000256" key="1">
    <source>
        <dbReference type="SAM" id="Coils"/>
    </source>
</evidence>
<gene>
    <name evidence="2" type="primary">ccdc83</name>
</gene>
<dbReference type="PANTHER" id="PTHR21468">
    <property type="entry name" value="HSD9"/>
    <property type="match status" value="1"/>
</dbReference>
<dbReference type="Proteomes" id="UP000694546">
    <property type="component" value="Chromosome 7"/>
</dbReference>
<dbReference type="PANTHER" id="PTHR21468:SF1">
    <property type="entry name" value="COILED-COIL DOMAIN-CONTAINING PROTEIN 83"/>
    <property type="match status" value="1"/>
</dbReference>
<evidence type="ECO:0000313" key="2">
    <source>
        <dbReference type="Ensembl" id="ENSGMOP00000058756.1"/>
    </source>
</evidence>
<dbReference type="AlphaFoldDB" id="A0A8C5CB45"/>
<reference evidence="2" key="2">
    <citation type="submission" date="2025-09" db="UniProtKB">
        <authorList>
            <consortium name="Ensembl"/>
        </authorList>
    </citation>
    <scope>IDENTIFICATION</scope>
</reference>
<evidence type="ECO:0000313" key="3">
    <source>
        <dbReference type="Proteomes" id="UP000694546"/>
    </source>
</evidence>
<dbReference type="Ensembl" id="ENSGMOT00000049449.1">
    <property type="protein sequence ID" value="ENSGMOP00000058756.1"/>
    <property type="gene ID" value="ENSGMOG00000001181.2"/>
</dbReference>
<keyword evidence="1" id="KW-0175">Coiled coil</keyword>
<protein>
    <submittedName>
        <fullName evidence="2">Uncharacterized protein</fullName>
    </submittedName>
</protein>
<dbReference type="InterPro" id="IPR026702">
    <property type="entry name" value="CCDC83"/>
</dbReference>
<name>A0A8C5CB45_GADMO</name>
<feature type="coiled-coil region" evidence="1">
    <location>
        <begin position="21"/>
        <end position="158"/>
    </location>
</feature>